<protein>
    <submittedName>
        <fullName evidence="2">Uncharacterized protein</fullName>
    </submittedName>
</protein>
<keyword evidence="1" id="KW-0812">Transmembrane</keyword>
<organism evidence="2 3">
    <name type="scientific">Paenibacillus borealis</name>
    <dbReference type="NCBI Taxonomy" id="160799"/>
    <lineage>
        <taxon>Bacteria</taxon>
        <taxon>Bacillati</taxon>
        <taxon>Bacillota</taxon>
        <taxon>Bacilli</taxon>
        <taxon>Bacillales</taxon>
        <taxon>Paenibacillaceae</taxon>
        <taxon>Paenibacillus</taxon>
    </lineage>
</organism>
<sequence>MGNSARVRKQAKRLKGRKVCITLHDGRTYVGWITGLDQGALILSKQRSNHKPRRASTSRSQKATTSAFLPLLGSLLGGSGAGAAGLGGGLGGLGGLMGGGLRFFGMIQKAMPVMKMGYGMIKTIRPFMSGLKGLMGGGGGV</sequence>
<evidence type="ECO:0000313" key="3">
    <source>
        <dbReference type="Proteomes" id="UP000187412"/>
    </source>
</evidence>
<dbReference type="RefSeq" id="WP_076113433.1">
    <property type="nucleotide sequence ID" value="NZ_MPTB01000042.1"/>
</dbReference>
<evidence type="ECO:0000256" key="1">
    <source>
        <dbReference type="SAM" id="Phobius"/>
    </source>
</evidence>
<comment type="caution">
    <text evidence="2">The sequence shown here is derived from an EMBL/GenBank/DDBJ whole genome shotgun (WGS) entry which is preliminary data.</text>
</comment>
<keyword evidence="3" id="KW-1185">Reference proteome</keyword>
<dbReference type="CDD" id="cd00600">
    <property type="entry name" value="Sm_like"/>
    <property type="match status" value="1"/>
</dbReference>
<keyword evidence="1" id="KW-1133">Transmembrane helix</keyword>
<reference evidence="2 3" key="1">
    <citation type="submission" date="2016-10" db="EMBL/GenBank/DDBJ databases">
        <title>Paenibacillus species isolates.</title>
        <authorList>
            <person name="Beno S.M."/>
        </authorList>
    </citation>
    <scope>NUCLEOTIDE SEQUENCE [LARGE SCALE GENOMIC DNA]</scope>
    <source>
        <strain evidence="2 3">FSL H7-0744</strain>
    </source>
</reference>
<name>A0ABX3H319_PAEBO</name>
<proteinExistence type="predicted"/>
<feature type="transmembrane region" description="Helical" evidence="1">
    <location>
        <begin position="63"/>
        <end position="84"/>
    </location>
</feature>
<feature type="transmembrane region" description="Helical" evidence="1">
    <location>
        <begin position="90"/>
        <end position="107"/>
    </location>
</feature>
<keyword evidence="1" id="KW-0472">Membrane</keyword>
<accession>A0ABX3H319</accession>
<gene>
    <name evidence="2" type="ORF">BSK56_26180</name>
</gene>
<dbReference type="EMBL" id="MPTB01000042">
    <property type="protein sequence ID" value="OMD41965.1"/>
    <property type="molecule type" value="Genomic_DNA"/>
</dbReference>
<evidence type="ECO:0000313" key="2">
    <source>
        <dbReference type="EMBL" id="OMD41965.1"/>
    </source>
</evidence>
<dbReference type="Proteomes" id="UP000187412">
    <property type="component" value="Unassembled WGS sequence"/>
</dbReference>